<dbReference type="AlphaFoldDB" id="A0A927BUU8"/>
<dbReference type="EMBL" id="JACXIZ010000022">
    <property type="protein sequence ID" value="MBD2846306.1"/>
    <property type="molecule type" value="Genomic_DNA"/>
</dbReference>
<name>A0A927BUU8_9BACL</name>
<accession>A0A927BUU8</accession>
<comment type="similarity">
    <text evidence="7">Belongs to the binding-protein-dependent transport system permease family.</text>
</comment>
<dbReference type="PANTHER" id="PTHR43744">
    <property type="entry name" value="ABC TRANSPORTER PERMEASE PROTEIN MG189-RELATED-RELATED"/>
    <property type="match status" value="1"/>
</dbReference>
<dbReference type="GO" id="GO:0005886">
    <property type="term" value="C:plasma membrane"/>
    <property type="evidence" value="ECO:0007669"/>
    <property type="project" value="UniProtKB-SubCell"/>
</dbReference>
<keyword evidence="5 7" id="KW-1133">Transmembrane helix</keyword>
<keyword evidence="2 7" id="KW-0813">Transport</keyword>
<evidence type="ECO:0000313" key="10">
    <source>
        <dbReference type="Proteomes" id="UP000621560"/>
    </source>
</evidence>
<feature type="transmembrane region" description="Helical" evidence="7">
    <location>
        <begin position="252"/>
        <end position="271"/>
    </location>
</feature>
<dbReference type="RefSeq" id="WP_190918615.1">
    <property type="nucleotide sequence ID" value="NZ_JACXIZ010000022.1"/>
</dbReference>
<evidence type="ECO:0000256" key="7">
    <source>
        <dbReference type="RuleBase" id="RU363032"/>
    </source>
</evidence>
<evidence type="ECO:0000256" key="2">
    <source>
        <dbReference type="ARBA" id="ARBA00022448"/>
    </source>
</evidence>
<evidence type="ECO:0000256" key="6">
    <source>
        <dbReference type="ARBA" id="ARBA00023136"/>
    </source>
</evidence>
<evidence type="ECO:0000256" key="4">
    <source>
        <dbReference type="ARBA" id="ARBA00022692"/>
    </source>
</evidence>
<evidence type="ECO:0000313" key="9">
    <source>
        <dbReference type="EMBL" id="MBD2846306.1"/>
    </source>
</evidence>
<keyword evidence="3" id="KW-1003">Cell membrane</keyword>
<reference evidence="9" key="1">
    <citation type="submission" date="2020-09" db="EMBL/GenBank/DDBJ databases">
        <title>A novel bacterium of genus Paenibacillus, isolated from South China Sea.</title>
        <authorList>
            <person name="Huang H."/>
            <person name="Mo K."/>
            <person name="Hu Y."/>
        </authorList>
    </citation>
    <scope>NUCLEOTIDE SEQUENCE</scope>
    <source>
        <strain evidence="9">IB182496</strain>
    </source>
</reference>
<evidence type="ECO:0000256" key="1">
    <source>
        <dbReference type="ARBA" id="ARBA00004651"/>
    </source>
</evidence>
<proteinExistence type="inferred from homology"/>
<evidence type="ECO:0000256" key="5">
    <source>
        <dbReference type="ARBA" id="ARBA00022989"/>
    </source>
</evidence>
<comment type="subcellular location">
    <subcellularLocation>
        <location evidence="1 7">Cell membrane</location>
        <topology evidence="1 7">Multi-pass membrane protein</topology>
    </subcellularLocation>
</comment>
<feature type="domain" description="ABC transmembrane type-1" evidence="8">
    <location>
        <begin position="75"/>
        <end position="271"/>
    </location>
</feature>
<dbReference type="InterPro" id="IPR000515">
    <property type="entry name" value="MetI-like"/>
</dbReference>
<dbReference type="GO" id="GO:0055085">
    <property type="term" value="P:transmembrane transport"/>
    <property type="evidence" value="ECO:0007669"/>
    <property type="project" value="InterPro"/>
</dbReference>
<protein>
    <submittedName>
        <fullName evidence="9">Carbohydrate ABC transporter permease</fullName>
    </submittedName>
</protein>
<evidence type="ECO:0000256" key="3">
    <source>
        <dbReference type="ARBA" id="ARBA00022475"/>
    </source>
</evidence>
<dbReference type="CDD" id="cd06261">
    <property type="entry name" value="TM_PBP2"/>
    <property type="match status" value="1"/>
</dbReference>
<comment type="caution">
    <text evidence="9">The sequence shown here is derived from an EMBL/GenBank/DDBJ whole genome shotgun (WGS) entry which is preliminary data.</text>
</comment>
<keyword evidence="10" id="KW-1185">Reference proteome</keyword>
<organism evidence="9 10">
    <name type="scientific">Paenibacillus sabuli</name>
    <dbReference type="NCBI Taxonomy" id="2772509"/>
    <lineage>
        <taxon>Bacteria</taxon>
        <taxon>Bacillati</taxon>
        <taxon>Bacillota</taxon>
        <taxon>Bacilli</taxon>
        <taxon>Bacillales</taxon>
        <taxon>Paenibacillaceae</taxon>
        <taxon>Paenibacillus</taxon>
    </lineage>
</organism>
<dbReference type="SUPFAM" id="SSF161098">
    <property type="entry name" value="MetI-like"/>
    <property type="match status" value="1"/>
</dbReference>
<dbReference type="Proteomes" id="UP000621560">
    <property type="component" value="Unassembled WGS sequence"/>
</dbReference>
<feature type="transmembrane region" description="Helical" evidence="7">
    <location>
        <begin position="110"/>
        <end position="131"/>
    </location>
</feature>
<dbReference type="Pfam" id="PF00528">
    <property type="entry name" value="BPD_transp_1"/>
    <property type="match status" value="1"/>
</dbReference>
<dbReference type="PROSITE" id="PS50928">
    <property type="entry name" value="ABC_TM1"/>
    <property type="match status" value="1"/>
</dbReference>
<feature type="transmembrane region" description="Helical" evidence="7">
    <location>
        <begin position="79"/>
        <end position="98"/>
    </location>
</feature>
<keyword evidence="6 7" id="KW-0472">Membrane</keyword>
<feature type="transmembrane region" description="Helical" evidence="7">
    <location>
        <begin position="12"/>
        <end position="36"/>
    </location>
</feature>
<sequence length="286" mass="31024">MLAHARLNRAIIHVLLYVLLSATTLVALFPVIYIFLASFKSNQELLAGGVGLLPRQFTLANYVNAWKAANFSRYTFNSLFFTGTVTAVTVLFSTMMGYCFQRKSFPGKRFMLGTFYFSMFVAGAVTIYPVFMLVVQAELHRTLLGLILATLGGSSILTTLLVIGYLKGIPKELDESAIIDGCGVFGVYARILLPVITPVVGVVTLITFQGTWNSYMLPLALTLTSPDNRPLSVGVTSLAYVSGPQGGMQWDLLIAGSCMSIIPIAVVYLWANRFFISGITAGALKG</sequence>
<dbReference type="InterPro" id="IPR035906">
    <property type="entry name" value="MetI-like_sf"/>
</dbReference>
<dbReference type="PANTHER" id="PTHR43744:SF12">
    <property type="entry name" value="ABC TRANSPORTER PERMEASE PROTEIN MG189-RELATED"/>
    <property type="match status" value="1"/>
</dbReference>
<evidence type="ECO:0000259" key="8">
    <source>
        <dbReference type="PROSITE" id="PS50928"/>
    </source>
</evidence>
<feature type="transmembrane region" description="Helical" evidence="7">
    <location>
        <begin position="187"/>
        <end position="208"/>
    </location>
</feature>
<gene>
    <name evidence="9" type="ORF">IDH44_13970</name>
</gene>
<keyword evidence="4 7" id="KW-0812">Transmembrane</keyword>
<feature type="transmembrane region" description="Helical" evidence="7">
    <location>
        <begin position="143"/>
        <end position="166"/>
    </location>
</feature>
<dbReference type="Gene3D" id="1.10.3720.10">
    <property type="entry name" value="MetI-like"/>
    <property type="match status" value="1"/>
</dbReference>